<proteinExistence type="inferred from homology"/>
<sequence length="191" mass="22113">MKTSLSWLSCTRYCPPRIPIQKENGLKKRRVGRQARIPFTSEQLKTLEDYFQKTPYLNAVEVKQISSALHLGENRVKIWFQNRRARERRERYGNYERPEMTKDNIIPIPATIEPTSSSLLSESTPSTSRTNMSINNITYESRNGVSSSDTASLSHYSLVYTSEQPSSHQTLNFTDETRTTFSKYSRIEHPI</sequence>
<dbReference type="AlphaFoldDB" id="A0A7F5R4Z1"/>
<evidence type="ECO:0000256" key="3">
    <source>
        <dbReference type="ARBA" id="ARBA00023125"/>
    </source>
</evidence>
<comment type="subcellular location">
    <subcellularLocation>
        <location evidence="1 7 8">Nucleus</location>
    </subcellularLocation>
</comment>
<protein>
    <submittedName>
        <fullName evidence="11">Homeobox protein MSX-2-like</fullName>
    </submittedName>
</protein>
<gene>
    <name evidence="11" type="primary">LOC108742999</name>
</gene>
<evidence type="ECO:0000256" key="6">
    <source>
        <dbReference type="ARBA" id="ARBA00038425"/>
    </source>
</evidence>
<keyword evidence="4 7" id="KW-0371">Homeobox</keyword>
<dbReference type="InterPro" id="IPR009057">
    <property type="entry name" value="Homeodomain-like_sf"/>
</dbReference>
<accession>A0A7F5R4Z1</accession>
<keyword evidence="3 7" id="KW-0238">DNA-binding</keyword>
<dbReference type="RefSeq" id="XP_025830683.1">
    <property type="nucleotide sequence ID" value="XM_025974898.1"/>
</dbReference>
<reference evidence="11" key="1">
    <citation type="submission" date="2025-08" db="UniProtKB">
        <authorList>
            <consortium name="RefSeq"/>
        </authorList>
    </citation>
    <scope>IDENTIFICATION</scope>
    <source>
        <tissue evidence="11">Entire body</tissue>
    </source>
</reference>
<evidence type="ECO:0000313" key="11">
    <source>
        <dbReference type="RefSeq" id="XP_025830683.1"/>
    </source>
</evidence>
<dbReference type="GO" id="GO:0000977">
    <property type="term" value="F:RNA polymerase II transcription regulatory region sequence-specific DNA binding"/>
    <property type="evidence" value="ECO:0007669"/>
    <property type="project" value="TreeGrafter"/>
</dbReference>
<dbReference type="OrthoDB" id="1867783at2759"/>
<dbReference type="Proteomes" id="UP000192223">
    <property type="component" value="Unplaced"/>
</dbReference>
<dbReference type="InterPro" id="IPR050674">
    <property type="entry name" value="Msh_Homeobox_Regulators"/>
</dbReference>
<feature type="DNA-binding region" description="Homeobox" evidence="7">
    <location>
        <begin position="32"/>
        <end position="91"/>
    </location>
</feature>
<dbReference type="InterPro" id="IPR017970">
    <property type="entry name" value="Homeobox_CS"/>
</dbReference>
<dbReference type="GO" id="GO:0000981">
    <property type="term" value="F:DNA-binding transcription factor activity, RNA polymerase II-specific"/>
    <property type="evidence" value="ECO:0007669"/>
    <property type="project" value="InterPro"/>
</dbReference>
<evidence type="ECO:0000256" key="1">
    <source>
        <dbReference type="ARBA" id="ARBA00004123"/>
    </source>
</evidence>
<dbReference type="SMART" id="SM00389">
    <property type="entry name" value="HOX"/>
    <property type="match status" value="1"/>
</dbReference>
<dbReference type="CDD" id="cd00086">
    <property type="entry name" value="homeodomain"/>
    <property type="match status" value="1"/>
</dbReference>
<evidence type="ECO:0000256" key="2">
    <source>
        <dbReference type="ARBA" id="ARBA00022473"/>
    </source>
</evidence>
<comment type="similarity">
    <text evidence="6">Belongs to the Msh homeobox family.</text>
</comment>
<dbReference type="Gene3D" id="1.10.10.60">
    <property type="entry name" value="Homeodomain-like"/>
    <property type="match status" value="1"/>
</dbReference>
<name>A0A7F5R4Z1_AGRPL</name>
<dbReference type="GeneID" id="108742999"/>
<keyword evidence="2" id="KW-0217">Developmental protein</keyword>
<evidence type="ECO:0000313" key="10">
    <source>
        <dbReference type="Proteomes" id="UP000192223"/>
    </source>
</evidence>
<dbReference type="GO" id="GO:0005634">
    <property type="term" value="C:nucleus"/>
    <property type="evidence" value="ECO:0007669"/>
    <property type="project" value="UniProtKB-SubCell"/>
</dbReference>
<evidence type="ECO:0000256" key="4">
    <source>
        <dbReference type="ARBA" id="ARBA00023155"/>
    </source>
</evidence>
<evidence type="ECO:0000259" key="9">
    <source>
        <dbReference type="PROSITE" id="PS50071"/>
    </source>
</evidence>
<keyword evidence="10" id="KW-1185">Reference proteome</keyword>
<dbReference type="GO" id="GO:0048598">
    <property type="term" value="P:embryonic morphogenesis"/>
    <property type="evidence" value="ECO:0007669"/>
    <property type="project" value="TreeGrafter"/>
</dbReference>
<dbReference type="InterPro" id="IPR001356">
    <property type="entry name" value="HD"/>
</dbReference>
<dbReference type="Pfam" id="PF00046">
    <property type="entry name" value="Homeodomain"/>
    <property type="match status" value="1"/>
</dbReference>
<evidence type="ECO:0000256" key="5">
    <source>
        <dbReference type="ARBA" id="ARBA00023242"/>
    </source>
</evidence>
<dbReference type="KEGG" id="apln:108742999"/>
<feature type="domain" description="Homeobox" evidence="9">
    <location>
        <begin position="30"/>
        <end position="90"/>
    </location>
</feature>
<dbReference type="PANTHER" id="PTHR24338:SF0">
    <property type="entry name" value="MUSCLE SEGMENTATION HOMEOBOX"/>
    <property type="match status" value="1"/>
</dbReference>
<dbReference type="SUPFAM" id="SSF46689">
    <property type="entry name" value="Homeodomain-like"/>
    <property type="match status" value="1"/>
</dbReference>
<dbReference type="PANTHER" id="PTHR24338">
    <property type="entry name" value="HOMEOBOX PROTEIN MSX"/>
    <property type="match status" value="1"/>
</dbReference>
<organism evidence="10 11">
    <name type="scientific">Agrilus planipennis</name>
    <name type="common">Emerald ash borer</name>
    <name type="synonym">Agrilus marcopoli</name>
    <dbReference type="NCBI Taxonomy" id="224129"/>
    <lineage>
        <taxon>Eukaryota</taxon>
        <taxon>Metazoa</taxon>
        <taxon>Ecdysozoa</taxon>
        <taxon>Arthropoda</taxon>
        <taxon>Hexapoda</taxon>
        <taxon>Insecta</taxon>
        <taxon>Pterygota</taxon>
        <taxon>Neoptera</taxon>
        <taxon>Endopterygota</taxon>
        <taxon>Coleoptera</taxon>
        <taxon>Polyphaga</taxon>
        <taxon>Elateriformia</taxon>
        <taxon>Buprestoidea</taxon>
        <taxon>Buprestidae</taxon>
        <taxon>Agrilinae</taxon>
        <taxon>Agrilus</taxon>
    </lineage>
</organism>
<evidence type="ECO:0000256" key="7">
    <source>
        <dbReference type="PROSITE-ProRule" id="PRU00108"/>
    </source>
</evidence>
<dbReference type="InParanoid" id="A0A7F5R4Z1"/>
<evidence type="ECO:0000256" key="8">
    <source>
        <dbReference type="RuleBase" id="RU000682"/>
    </source>
</evidence>
<dbReference type="PROSITE" id="PS50071">
    <property type="entry name" value="HOMEOBOX_2"/>
    <property type="match status" value="1"/>
</dbReference>
<dbReference type="PROSITE" id="PS00027">
    <property type="entry name" value="HOMEOBOX_1"/>
    <property type="match status" value="1"/>
</dbReference>
<keyword evidence="5 7" id="KW-0539">Nucleus</keyword>